<accession>A0A0L6CLN8</accession>
<dbReference type="OrthoDB" id="3778270at2"/>
<dbReference type="NCBIfam" id="TIGR00026">
    <property type="entry name" value="hi_GC_TIGR00026"/>
    <property type="match status" value="1"/>
</dbReference>
<dbReference type="InterPro" id="IPR012349">
    <property type="entry name" value="Split_barrel_FMN-bd"/>
</dbReference>
<dbReference type="Proteomes" id="UP000037397">
    <property type="component" value="Unassembled WGS sequence"/>
</dbReference>
<dbReference type="GO" id="GO:0016491">
    <property type="term" value="F:oxidoreductase activity"/>
    <property type="evidence" value="ECO:0007669"/>
    <property type="project" value="InterPro"/>
</dbReference>
<gene>
    <name evidence="1" type="ORF">VV01_18280</name>
</gene>
<evidence type="ECO:0000313" key="2">
    <source>
        <dbReference type="Proteomes" id="UP000037397"/>
    </source>
</evidence>
<dbReference type="AlphaFoldDB" id="A0A0L6CLN8"/>
<dbReference type="STRING" id="1631356.VV01_18280"/>
<organism evidence="1 2">
    <name type="scientific">Luteipulveratus halotolerans</name>
    <dbReference type="NCBI Taxonomy" id="1631356"/>
    <lineage>
        <taxon>Bacteria</taxon>
        <taxon>Bacillati</taxon>
        <taxon>Actinomycetota</taxon>
        <taxon>Actinomycetes</taxon>
        <taxon>Micrococcales</taxon>
        <taxon>Dermacoccaceae</taxon>
        <taxon>Luteipulveratus</taxon>
    </lineage>
</organism>
<proteinExistence type="predicted"/>
<keyword evidence="2" id="KW-1185">Reference proteome</keyword>
<dbReference type="InterPro" id="IPR004378">
    <property type="entry name" value="F420H2_quin_Rdtase"/>
</dbReference>
<dbReference type="Gene3D" id="2.30.110.10">
    <property type="entry name" value="Electron Transport, Fmn-binding Protein, Chain A"/>
    <property type="match status" value="1"/>
</dbReference>
<sequence length="155" mass="17369">MDVVGSVMAKVLTTRSLVRAPITLYRNGFGWLLGSRMLMLEHVGRTTGEPRYVCLEVVRRPSPDVVVIVSGFGERAQWYRNLRATPRCHVSIGRQRRRPATARLMGEAESAQALAAHQQEHPRAWARLRSVIEQAVQHPVEGLPMVELTLAARPV</sequence>
<dbReference type="EMBL" id="LAIR01000002">
    <property type="protein sequence ID" value="KNX38649.1"/>
    <property type="molecule type" value="Genomic_DNA"/>
</dbReference>
<name>A0A0L6CLN8_9MICO</name>
<dbReference type="PATRIC" id="fig|1631356.3.peg.3643"/>
<evidence type="ECO:0000313" key="1">
    <source>
        <dbReference type="EMBL" id="KNX38649.1"/>
    </source>
</evidence>
<dbReference type="Pfam" id="PF04075">
    <property type="entry name" value="F420H2_quin_red"/>
    <property type="match status" value="1"/>
</dbReference>
<comment type="caution">
    <text evidence="1">The sequence shown here is derived from an EMBL/GenBank/DDBJ whole genome shotgun (WGS) entry which is preliminary data.</text>
</comment>
<reference evidence="2" key="1">
    <citation type="submission" date="2015-03" db="EMBL/GenBank/DDBJ databases">
        <title>Luteipulveratus halotolerans sp. nov., a novel actinobacterium (Dermacoccaceae) from Sarawak, Malaysia.</title>
        <authorList>
            <person name="Juboi H."/>
            <person name="Basik A."/>
            <person name="Shamsul S.S."/>
            <person name="Arnold P."/>
            <person name="Schmitt E.K."/>
            <person name="Sanglier J.-J."/>
            <person name="Yeo T."/>
        </authorList>
    </citation>
    <scope>NUCLEOTIDE SEQUENCE [LARGE SCALE GENOMIC DNA]</scope>
    <source>
        <strain evidence="2">C296001</strain>
    </source>
</reference>
<protein>
    <submittedName>
        <fullName evidence="1">Nitroreductase</fullName>
    </submittedName>
</protein>